<accession>A0A1Y1VN49</accession>
<gene>
    <name evidence="8" type="ORF">BCR36DRAFT_273399</name>
</gene>
<evidence type="ECO:0000256" key="5">
    <source>
        <dbReference type="ARBA" id="ARBA00023069"/>
    </source>
</evidence>
<reference evidence="8 9" key="1">
    <citation type="submission" date="2016-08" db="EMBL/GenBank/DDBJ databases">
        <title>Genomes of anaerobic fungi encode conserved fungal cellulosomes for biomass hydrolysis.</title>
        <authorList>
            <consortium name="DOE Joint Genome Institute"/>
            <person name="Haitjema C.H."/>
            <person name="Gilmore S.P."/>
            <person name="Henske J.K."/>
            <person name="Solomon K.V."/>
            <person name="De Groot R."/>
            <person name="Kuo A."/>
            <person name="Mondo S.J."/>
            <person name="Salamov A.A."/>
            <person name="Labutti K."/>
            <person name="Zhao Z."/>
            <person name="Chiniquy J."/>
            <person name="Barry K."/>
            <person name="Brewer H.M."/>
            <person name="Purvine S.O."/>
            <person name="Wright A.T."/>
            <person name="Boxma B."/>
            <person name="Van Alen T."/>
            <person name="Hackstein J.H."/>
            <person name="Baker S.E."/>
            <person name="Grigoriev I.V."/>
            <person name="O'Malley M.A."/>
        </authorList>
    </citation>
    <scope>NUCLEOTIDE SEQUENCE [LARGE SCALE GENOMIC DNA]</scope>
    <source>
        <strain evidence="9">finn</strain>
    </source>
</reference>
<dbReference type="EMBL" id="MCFH01000001">
    <property type="protein sequence ID" value="ORX60847.1"/>
    <property type="molecule type" value="Genomic_DNA"/>
</dbReference>
<evidence type="ECO:0000256" key="1">
    <source>
        <dbReference type="ARBA" id="ARBA00004138"/>
    </source>
</evidence>
<dbReference type="Pfam" id="PF10234">
    <property type="entry name" value="Cluap1"/>
    <property type="match status" value="1"/>
</dbReference>
<dbReference type="OrthoDB" id="438545at2759"/>
<comment type="subcellular location">
    <subcellularLocation>
        <location evidence="1">Cell projection</location>
        <location evidence="1">Cilium</location>
    </subcellularLocation>
</comment>
<keyword evidence="6" id="KW-0966">Cell projection</keyword>
<evidence type="ECO:0008006" key="10">
    <source>
        <dbReference type="Google" id="ProtNLM"/>
    </source>
</evidence>
<reference evidence="8 9" key="2">
    <citation type="submission" date="2016-08" db="EMBL/GenBank/DDBJ databases">
        <title>Pervasive Adenine N6-methylation of Active Genes in Fungi.</title>
        <authorList>
            <consortium name="DOE Joint Genome Institute"/>
            <person name="Mondo S.J."/>
            <person name="Dannebaum R.O."/>
            <person name="Kuo R.C."/>
            <person name="Labutti K."/>
            <person name="Haridas S."/>
            <person name="Kuo A."/>
            <person name="Salamov A."/>
            <person name="Ahrendt S.R."/>
            <person name="Lipzen A."/>
            <person name="Sullivan W."/>
            <person name="Andreopoulos W.B."/>
            <person name="Clum A."/>
            <person name="Lindquist E."/>
            <person name="Daum C."/>
            <person name="Ramamoorthy G.K."/>
            <person name="Gryganskyi A."/>
            <person name="Culley D."/>
            <person name="Magnuson J.K."/>
            <person name="James T.Y."/>
            <person name="O'Malley M.A."/>
            <person name="Stajich J.E."/>
            <person name="Spatafora J.W."/>
            <person name="Visel A."/>
            <person name="Grigoriev I.V."/>
        </authorList>
    </citation>
    <scope>NUCLEOTIDE SEQUENCE [LARGE SCALE GENOMIC DNA]</scope>
    <source>
        <strain evidence="9">finn</strain>
    </source>
</reference>
<evidence type="ECO:0000256" key="3">
    <source>
        <dbReference type="ARBA" id="ARBA00022794"/>
    </source>
</evidence>
<dbReference type="GO" id="GO:0030992">
    <property type="term" value="C:intraciliary transport particle B"/>
    <property type="evidence" value="ECO:0007669"/>
    <property type="project" value="TreeGrafter"/>
</dbReference>
<evidence type="ECO:0000256" key="7">
    <source>
        <dbReference type="SAM" id="Coils"/>
    </source>
</evidence>
<feature type="coiled-coil region" evidence="7">
    <location>
        <begin position="172"/>
        <end position="294"/>
    </location>
</feature>
<evidence type="ECO:0000256" key="6">
    <source>
        <dbReference type="ARBA" id="ARBA00023273"/>
    </source>
</evidence>
<dbReference type="PANTHER" id="PTHR21547">
    <property type="entry name" value="CLUSTERIN ASSOCIATED PROTEIN 1"/>
    <property type="match status" value="1"/>
</dbReference>
<keyword evidence="3" id="KW-0970">Cilium biogenesis/degradation</keyword>
<evidence type="ECO:0000256" key="4">
    <source>
        <dbReference type="ARBA" id="ARBA00023054"/>
    </source>
</evidence>
<evidence type="ECO:0000313" key="9">
    <source>
        <dbReference type="Proteomes" id="UP000193719"/>
    </source>
</evidence>
<organism evidence="8 9">
    <name type="scientific">Piromyces finnis</name>
    <dbReference type="NCBI Taxonomy" id="1754191"/>
    <lineage>
        <taxon>Eukaryota</taxon>
        <taxon>Fungi</taxon>
        <taxon>Fungi incertae sedis</taxon>
        <taxon>Chytridiomycota</taxon>
        <taxon>Chytridiomycota incertae sedis</taxon>
        <taxon>Neocallimastigomycetes</taxon>
        <taxon>Neocallimastigales</taxon>
        <taxon>Neocallimastigaceae</taxon>
        <taxon>Piromyces</taxon>
    </lineage>
</organism>
<comment type="caution">
    <text evidence="8">The sequence shown here is derived from an EMBL/GenBank/DDBJ whole genome shotgun (WGS) entry which is preliminary data.</text>
</comment>
<dbReference type="Proteomes" id="UP000193719">
    <property type="component" value="Unassembled WGS sequence"/>
</dbReference>
<dbReference type="GO" id="GO:0005929">
    <property type="term" value="C:cilium"/>
    <property type="evidence" value="ECO:0007669"/>
    <property type="project" value="UniProtKB-SubCell"/>
</dbReference>
<dbReference type="AlphaFoldDB" id="A0A1Y1VN49"/>
<dbReference type="STRING" id="1754191.A0A1Y1VN49"/>
<dbReference type="GO" id="GO:0060271">
    <property type="term" value="P:cilium assembly"/>
    <property type="evidence" value="ECO:0007669"/>
    <property type="project" value="TreeGrafter"/>
</dbReference>
<dbReference type="SUPFAM" id="SSF57997">
    <property type="entry name" value="Tropomyosin"/>
    <property type="match status" value="1"/>
</dbReference>
<comment type="similarity">
    <text evidence="2">Belongs to the CLUAP1 family.</text>
</comment>
<evidence type="ECO:0000313" key="8">
    <source>
        <dbReference type="EMBL" id="ORX60847.1"/>
    </source>
</evidence>
<proteinExistence type="inferred from homology"/>
<name>A0A1Y1VN49_9FUNG</name>
<keyword evidence="9" id="KW-1185">Reference proteome</keyword>
<sequence length="298" mass="34928">MKSLGYPKLISIDSFRTPDFNFVSEILFWLVKSYDPAIEVLNDLSSENDPIVFIKTITSYMTTKANIKLNPKKLYMADGYAVKELLKIANELFKAKNLETEIIDDSIITPTNIQSKLSDLKTCRALSAEITTRGANLYDLLEKEVELREMRALVLSKPFELSSMESDVNHALLQIQQKLTETQLKLENLSADEVNLKGKIQKRKVELDRAEKRLKSLKSVRPTFMEDYEKLEEDLKVLYQEYMDKYRNLTYLEQQLEEYNRLEQDKSDENEMNLKKMQNKLREEEWKMLRGEKELKGI</sequence>
<keyword evidence="4 7" id="KW-0175">Coiled coil</keyword>
<dbReference type="GO" id="GO:0005815">
    <property type="term" value="C:microtubule organizing center"/>
    <property type="evidence" value="ECO:0007669"/>
    <property type="project" value="TreeGrafter"/>
</dbReference>
<evidence type="ECO:0000256" key="2">
    <source>
        <dbReference type="ARBA" id="ARBA00008340"/>
    </source>
</evidence>
<protein>
    <recommendedName>
        <fullName evidence="10">Clusterin-associated protein 1</fullName>
    </recommendedName>
</protein>
<dbReference type="PANTHER" id="PTHR21547:SF0">
    <property type="entry name" value="CLUSTERIN-ASSOCIATED PROTEIN 1"/>
    <property type="match status" value="1"/>
</dbReference>
<keyword evidence="5" id="KW-0969">Cilium</keyword>
<dbReference type="InterPro" id="IPR019366">
    <property type="entry name" value="Clusterin-associated_protein-1"/>
</dbReference>